<dbReference type="InterPro" id="IPR003111">
    <property type="entry name" value="Lon_prtase_N"/>
</dbReference>
<protein>
    <recommendedName>
        <fullName evidence="11">RING-type domain-containing protein</fullName>
    </recommendedName>
</protein>
<keyword evidence="2 4" id="KW-0863">Zinc-finger</keyword>
<feature type="region of interest" description="Disordered" evidence="5">
    <location>
        <begin position="1"/>
        <end position="39"/>
    </location>
</feature>
<dbReference type="Gene3D" id="1.20.58.1480">
    <property type="match status" value="1"/>
</dbReference>
<dbReference type="VEuPathDB" id="FungiDB:ASPBRDRAFT_117229"/>
<evidence type="ECO:0000256" key="4">
    <source>
        <dbReference type="PROSITE-ProRule" id="PRU00175"/>
    </source>
</evidence>
<evidence type="ECO:0000256" key="3">
    <source>
        <dbReference type="ARBA" id="ARBA00022833"/>
    </source>
</evidence>
<dbReference type="SMART" id="SM00464">
    <property type="entry name" value="LON"/>
    <property type="match status" value="1"/>
</dbReference>
<dbReference type="OrthoDB" id="264917at2759"/>
<evidence type="ECO:0000256" key="6">
    <source>
        <dbReference type="SAM" id="Phobius"/>
    </source>
</evidence>
<dbReference type="Gene3D" id="3.30.40.10">
    <property type="entry name" value="Zinc/RING finger domain, C3HC4 (zinc finger)"/>
    <property type="match status" value="2"/>
</dbReference>
<keyword evidence="6" id="KW-0472">Membrane</keyword>
<evidence type="ECO:0000313" key="9">
    <source>
        <dbReference type="EMBL" id="OJJ76198.1"/>
    </source>
</evidence>
<feature type="compositionally biased region" description="Pro residues" evidence="5">
    <location>
        <begin position="1"/>
        <end position="13"/>
    </location>
</feature>
<feature type="domain" description="RING-type" evidence="7">
    <location>
        <begin position="250"/>
        <end position="288"/>
    </location>
</feature>
<feature type="compositionally biased region" description="Low complexity" evidence="5">
    <location>
        <begin position="462"/>
        <end position="481"/>
    </location>
</feature>
<dbReference type="OMA" id="PWWFASV"/>
<dbReference type="InterPro" id="IPR017907">
    <property type="entry name" value="Znf_RING_CS"/>
</dbReference>
<dbReference type="RefSeq" id="XP_067483445.1">
    <property type="nucleotide sequence ID" value="XM_067617067.1"/>
</dbReference>
<evidence type="ECO:0000313" key="10">
    <source>
        <dbReference type="Proteomes" id="UP000184499"/>
    </source>
</evidence>
<evidence type="ECO:0008006" key="11">
    <source>
        <dbReference type="Google" id="ProtNLM"/>
    </source>
</evidence>
<dbReference type="SUPFAM" id="SSF57850">
    <property type="entry name" value="RING/U-box"/>
    <property type="match status" value="2"/>
</dbReference>
<dbReference type="Pfam" id="PF02190">
    <property type="entry name" value="LON_substr_bdg"/>
    <property type="match status" value="1"/>
</dbReference>
<evidence type="ECO:0000259" key="7">
    <source>
        <dbReference type="PROSITE" id="PS50089"/>
    </source>
</evidence>
<dbReference type="EMBL" id="KV878680">
    <property type="protein sequence ID" value="OJJ76198.1"/>
    <property type="molecule type" value="Genomic_DNA"/>
</dbReference>
<keyword evidence="10" id="KW-1185">Reference proteome</keyword>
<dbReference type="PROSITE" id="PS50089">
    <property type="entry name" value="ZF_RING_2"/>
    <property type="match status" value="1"/>
</dbReference>
<sequence length="651" mass="72357">MPSPPPPPSPPHPIKAAAAAEEEKDGDNHLSSTSSRDTDPLLSLTSAHSIIRLIQCPRCSLPLRTPLRLPCGNTICKSCLPPIRQRTGITYPANEERKQGFTCYWGGDAAGCCSGEHCLGDCGTDVLLGRVVDVFEEVLGKVHDGGCDGDGVGWCDVKWERKSMNTTRLEGEVQGKGLETEAKTETETEVCVARIRRDDLLRGVYGLVKEGRVGYDDLLEVGDDNTTFEEGQRQQSYKRLKEAVRGELDCQVCYSLILDPLTTSCGHTFCRGCVAMVLNHSDLCPLCRRKLNMASTVRAEPANGRISDLVETLLPEQVASRREGSSNEDGVATTGDGERTIPLFVSSLSFPTMPTFLHVFEPRYRTMIHRVMQTRDKKFGMVMYNRSGRRQEGLGRAQFMQYGTVLVVERFELLPDGRSLVIASGVSRFKVISFEMVDGYHVGRIQRVDDIAISEEERLESLETSSGTGESPSPASSPPESLSTQQLFQIALDFIDKSRREGAAWLHPRVLLAYGEVPTDPAVFPWWFACVLPLWEDEKYQLLSTTSVRDRLKMVVRWVRKSESRECPVLTYLAPSAGVFTSFTPFSMSVSISFGSPRPVDPDRRQRAQSQDSGGSYIPQTLVMGVFLAIFATQMAINVVQIRRARRREPR</sequence>
<dbReference type="AlphaFoldDB" id="A0A1L9UWX4"/>
<feature type="domain" description="Lon N-terminal" evidence="8">
    <location>
        <begin position="338"/>
        <end position="563"/>
    </location>
</feature>
<dbReference type="PANTHER" id="PTHR23327">
    <property type="entry name" value="RING FINGER PROTEIN 127"/>
    <property type="match status" value="1"/>
</dbReference>
<dbReference type="GO" id="GO:0008270">
    <property type="term" value="F:zinc ion binding"/>
    <property type="evidence" value="ECO:0007669"/>
    <property type="project" value="UniProtKB-KW"/>
</dbReference>
<dbReference type="InterPro" id="IPR001841">
    <property type="entry name" value="Znf_RING"/>
</dbReference>
<keyword evidence="6" id="KW-1133">Transmembrane helix</keyword>
<dbReference type="Proteomes" id="UP000184499">
    <property type="component" value="Unassembled WGS sequence"/>
</dbReference>
<keyword evidence="3" id="KW-0862">Zinc</keyword>
<organism evidence="9 10">
    <name type="scientific">Aspergillus brasiliensis (strain CBS 101740 / IMI 381727 / IBT 21946)</name>
    <dbReference type="NCBI Taxonomy" id="767769"/>
    <lineage>
        <taxon>Eukaryota</taxon>
        <taxon>Fungi</taxon>
        <taxon>Dikarya</taxon>
        <taxon>Ascomycota</taxon>
        <taxon>Pezizomycotina</taxon>
        <taxon>Eurotiomycetes</taxon>
        <taxon>Eurotiomycetidae</taxon>
        <taxon>Eurotiales</taxon>
        <taxon>Aspergillaceae</taxon>
        <taxon>Aspergillus</taxon>
        <taxon>Aspergillus subgen. Circumdati</taxon>
    </lineage>
</organism>
<evidence type="ECO:0000256" key="5">
    <source>
        <dbReference type="SAM" id="MobiDB-lite"/>
    </source>
</evidence>
<evidence type="ECO:0000256" key="2">
    <source>
        <dbReference type="ARBA" id="ARBA00022771"/>
    </source>
</evidence>
<dbReference type="PROSITE" id="PS51787">
    <property type="entry name" value="LON_N"/>
    <property type="match status" value="1"/>
</dbReference>
<dbReference type="STRING" id="767769.A0A1L9UWX4"/>
<dbReference type="Pfam" id="PF13923">
    <property type="entry name" value="zf-C3HC4_2"/>
    <property type="match status" value="1"/>
</dbReference>
<dbReference type="InterPro" id="IPR015947">
    <property type="entry name" value="PUA-like_sf"/>
</dbReference>
<keyword evidence="1" id="KW-0479">Metal-binding</keyword>
<evidence type="ECO:0000259" key="8">
    <source>
        <dbReference type="PROSITE" id="PS51787"/>
    </source>
</evidence>
<reference evidence="10" key="1">
    <citation type="journal article" date="2017" name="Genome Biol.">
        <title>Comparative genomics reveals high biological diversity and specific adaptations in the industrially and medically important fungal genus Aspergillus.</title>
        <authorList>
            <person name="de Vries R.P."/>
            <person name="Riley R."/>
            <person name="Wiebenga A."/>
            <person name="Aguilar-Osorio G."/>
            <person name="Amillis S."/>
            <person name="Uchima C.A."/>
            <person name="Anderluh G."/>
            <person name="Asadollahi M."/>
            <person name="Askin M."/>
            <person name="Barry K."/>
            <person name="Battaglia E."/>
            <person name="Bayram O."/>
            <person name="Benocci T."/>
            <person name="Braus-Stromeyer S.A."/>
            <person name="Caldana C."/>
            <person name="Canovas D."/>
            <person name="Cerqueira G.C."/>
            <person name="Chen F."/>
            <person name="Chen W."/>
            <person name="Choi C."/>
            <person name="Clum A."/>
            <person name="Dos Santos R.A."/>
            <person name="Damasio A.R."/>
            <person name="Diallinas G."/>
            <person name="Emri T."/>
            <person name="Fekete E."/>
            <person name="Flipphi M."/>
            <person name="Freyberg S."/>
            <person name="Gallo A."/>
            <person name="Gournas C."/>
            <person name="Habgood R."/>
            <person name="Hainaut M."/>
            <person name="Harispe M.L."/>
            <person name="Henrissat B."/>
            <person name="Hilden K.S."/>
            <person name="Hope R."/>
            <person name="Hossain A."/>
            <person name="Karabika E."/>
            <person name="Karaffa L."/>
            <person name="Karanyi Z."/>
            <person name="Krasevec N."/>
            <person name="Kuo A."/>
            <person name="Kusch H."/>
            <person name="LaButti K."/>
            <person name="Lagendijk E.L."/>
            <person name="Lapidus A."/>
            <person name="Levasseur A."/>
            <person name="Lindquist E."/>
            <person name="Lipzen A."/>
            <person name="Logrieco A.F."/>
            <person name="MacCabe A."/>
            <person name="Maekelae M.R."/>
            <person name="Malavazi I."/>
            <person name="Melin P."/>
            <person name="Meyer V."/>
            <person name="Mielnichuk N."/>
            <person name="Miskei M."/>
            <person name="Molnar A.P."/>
            <person name="Mule G."/>
            <person name="Ngan C.Y."/>
            <person name="Orejas M."/>
            <person name="Orosz E."/>
            <person name="Ouedraogo J.P."/>
            <person name="Overkamp K.M."/>
            <person name="Park H.-S."/>
            <person name="Perrone G."/>
            <person name="Piumi F."/>
            <person name="Punt P.J."/>
            <person name="Ram A.F."/>
            <person name="Ramon A."/>
            <person name="Rauscher S."/>
            <person name="Record E."/>
            <person name="Riano-Pachon D.M."/>
            <person name="Robert V."/>
            <person name="Roehrig J."/>
            <person name="Ruller R."/>
            <person name="Salamov A."/>
            <person name="Salih N.S."/>
            <person name="Samson R.A."/>
            <person name="Sandor E."/>
            <person name="Sanguinetti M."/>
            <person name="Schuetze T."/>
            <person name="Sepcic K."/>
            <person name="Shelest E."/>
            <person name="Sherlock G."/>
            <person name="Sophianopoulou V."/>
            <person name="Squina F.M."/>
            <person name="Sun H."/>
            <person name="Susca A."/>
            <person name="Todd R.B."/>
            <person name="Tsang A."/>
            <person name="Unkles S.E."/>
            <person name="van de Wiele N."/>
            <person name="van Rossen-Uffink D."/>
            <person name="Oliveira J.V."/>
            <person name="Vesth T.C."/>
            <person name="Visser J."/>
            <person name="Yu J.-H."/>
            <person name="Zhou M."/>
            <person name="Andersen M.R."/>
            <person name="Archer D.B."/>
            <person name="Baker S.E."/>
            <person name="Benoit I."/>
            <person name="Brakhage A.A."/>
            <person name="Braus G.H."/>
            <person name="Fischer R."/>
            <person name="Frisvad J.C."/>
            <person name="Goldman G.H."/>
            <person name="Houbraken J."/>
            <person name="Oakley B."/>
            <person name="Pocsi I."/>
            <person name="Scazzocchio C."/>
            <person name="Seiboth B."/>
            <person name="vanKuyk P.A."/>
            <person name="Wortman J."/>
            <person name="Dyer P.S."/>
            <person name="Grigoriev I.V."/>
        </authorList>
    </citation>
    <scope>NUCLEOTIDE SEQUENCE [LARGE SCALE GENOMIC DNA]</scope>
    <source>
        <strain evidence="10">CBS 101740 / IMI 381727 / IBT 21946</strain>
    </source>
</reference>
<accession>A0A1L9UWX4</accession>
<dbReference type="GeneID" id="93569555"/>
<dbReference type="InterPro" id="IPR046336">
    <property type="entry name" value="Lon_prtase_N_sf"/>
</dbReference>
<gene>
    <name evidence="9" type="ORF">ASPBRDRAFT_117229</name>
</gene>
<feature type="transmembrane region" description="Helical" evidence="6">
    <location>
        <begin position="617"/>
        <end position="640"/>
    </location>
</feature>
<name>A0A1L9UWX4_ASPBC</name>
<proteinExistence type="predicted"/>
<dbReference type="SMART" id="SM00184">
    <property type="entry name" value="RING"/>
    <property type="match status" value="2"/>
</dbReference>
<feature type="region of interest" description="Disordered" evidence="5">
    <location>
        <begin position="459"/>
        <end position="481"/>
    </location>
</feature>
<dbReference type="GO" id="GO:0061630">
    <property type="term" value="F:ubiquitin protein ligase activity"/>
    <property type="evidence" value="ECO:0007669"/>
    <property type="project" value="TreeGrafter"/>
</dbReference>
<dbReference type="PROSITE" id="PS00518">
    <property type="entry name" value="ZF_RING_1"/>
    <property type="match status" value="1"/>
</dbReference>
<dbReference type="SUPFAM" id="SSF88697">
    <property type="entry name" value="PUA domain-like"/>
    <property type="match status" value="1"/>
</dbReference>
<evidence type="ECO:0000256" key="1">
    <source>
        <dbReference type="ARBA" id="ARBA00022723"/>
    </source>
</evidence>
<dbReference type="InterPro" id="IPR013083">
    <property type="entry name" value="Znf_RING/FYVE/PHD"/>
</dbReference>
<dbReference type="Gene3D" id="2.30.130.40">
    <property type="entry name" value="LON domain-like"/>
    <property type="match status" value="1"/>
</dbReference>
<keyword evidence="6" id="KW-0812">Transmembrane</keyword>
<dbReference type="PANTHER" id="PTHR23327:SF42">
    <property type="entry name" value="LON PEPTIDASE N-TERMINAL DOMAIN AND RING FINGER PROTEIN C14F5.10C"/>
    <property type="match status" value="1"/>
</dbReference>